<name>A0A1L5P2A8_RHIET</name>
<accession>A0A1L5P2A8</accession>
<evidence type="ECO:0000313" key="2">
    <source>
        <dbReference type="EMBL" id="APO74294.1"/>
    </source>
</evidence>
<feature type="transmembrane region" description="Helical" evidence="1">
    <location>
        <begin position="6"/>
        <end position="28"/>
    </location>
</feature>
<evidence type="ECO:0000256" key="1">
    <source>
        <dbReference type="SAM" id="Phobius"/>
    </source>
</evidence>
<keyword evidence="1" id="KW-1133">Transmembrane helix</keyword>
<gene>
    <name evidence="2" type="ORF">AM571_CH01459</name>
</gene>
<proteinExistence type="predicted"/>
<protein>
    <submittedName>
        <fullName evidence="2">Uncharacterized protein</fullName>
    </submittedName>
</protein>
<dbReference type="RefSeq" id="WP_074060853.1">
    <property type="nucleotide sequence ID" value="NZ_CP017241.1"/>
</dbReference>
<organism evidence="2 3">
    <name type="scientific">Rhizobium etli 8C-3</name>
    <dbReference type="NCBI Taxonomy" id="538025"/>
    <lineage>
        <taxon>Bacteria</taxon>
        <taxon>Pseudomonadati</taxon>
        <taxon>Pseudomonadota</taxon>
        <taxon>Alphaproteobacteria</taxon>
        <taxon>Hyphomicrobiales</taxon>
        <taxon>Rhizobiaceae</taxon>
        <taxon>Rhizobium/Agrobacterium group</taxon>
        <taxon>Rhizobium</taxon>
    </lineage>
</organism>
<dbReference type="Proteomes" id="UP000185109">
    <property type="component" value="Chromosome"/>
</dbReference>
<keyword evidence="1" id="KW-0472">Membrane</keyword>
<sequence length="168" mass="18487">MTNNELITLVLSTASFAVSLFIAGWTVFRDAIQKPKFRVTISIKKVFMPDGIKTIGPDIFVEALNLGPSPNRAVAVFARPSWLNRKLGKRSAYIHPDYTHIANNVPKERIEVGNGATFVFPLSTNTFLDAGFSQVGVSDGFGKIHWADRKEMLKAAEQAKKHRGSAAN</sequence>
<dbReference type="AlphaFoldDB" id="A0A1L5P2A8"/>
<evidence type="ECO:0000313" key="3">
    <source>
        <dbReference type="Proteomes" id="UP000185109"/>
    </source>
</evidence>
<dbReference type="EMBL" id="CP017241">
    <property type="protein sequence ID" value="APO74294.1"/>
    <property type="molecule type" value="Genomic_DNA"/>
</dbReference>
<reference evidence="2 3" key="1">
    <citation type="submission" date="2016-09" db="EMBL/GenBank/DDBJ databases">
        <title>The complete genome sequences of Rhizobium gallicum, symbiovars gallicum and phaseoli, symbionts associated to common bean (Phaseolus vulgaris).</title>
        <authorList>
            <person name="Bustos P."/>
            <person name="Santamaria R.I."/>
            <person name="Perez-Carrascal O.M."/>
            <person name="Juarez S."/>
            <person name="Lozano L."/>
            <person name="Martinez-Flores I."/>
            <person name="Martinez-Romero E."/>
            <person name="Cevallos M."/>
            <person name="Romero D."/>
            <person name="Davila G."/>
            <person name="Gonzalez V."/>
        </authorList>
    </citation>
    <scope>NUCLEOTIDE SEQUENCE [LARGE SCALE GENOMIC DNA]</scope>
    <source>
        <strain evidence="2 3">8C-3</strain>
    </source>
</reference>
<keyword evidence="1" id="KW-0812">Transmembrane</keyword>